<evidence type="ECO:0000256" key="2">
    <source>
        <dbReference type="SAM" id="Phobius"/>
    </source>
</evidence>
<gene>
    <name evidence="3" type="ORF">GCM10009827_055360</name>
</gene>
<feature type="region of interest" description="Disordered" evidence="1">
    <location>
        <begin position="62"/>
        <end position="174"/>
    </location>
</feature>
<accession>A0ABN2B1Y1</accession>
<sequence>MRTTGHRHKRTGAAADAALILAALAAVFGFAALAVAWGLDPIQVAALVAAVTAAAGRLVSRVRPRRPGGTQWGPSAATEDPRPQIAEPSRRSDRELHGPYDGPLGGSSDRYVTECGDVTSLLSSHPRPDSVDANEVTAVTSADTVEADEPVGDGGHRLDSHTSAARPVRSRPAY</sequence>
<proteinExistence type="predicted"/>
<evidence type="ECO:0000256" key="1">
    <source>
        <dbReference type="SAM" id="MobiDB-lite"/>
    </source>
</evidence>
<keyword evidence="2" id="KW-1133">Transmembrane helix</keyword>
<feature type="transmembrane region" description="Helical" evidence="2">
    <location>
        <begin position="42"/>
        <end position="59"/>
    </location>
</feature>
<evidence type="ECO:0000313" key="4">
    <source>
        <dbReference type="Proteomes" id="UP001501470"/>
    </source>
</evidence>
<dbReference type="Proteomes" id="UP001501470">
    <property type="component" value="Unassembled WGS sequence"/>
</dbReference>
<keyword evidence="2" id="KW-0472">Membrane</keyword>
<name>A0ABN2B1Y1_9ACTN</name>
<evidence type="ECO:0000313" key="3">
    <source>
        <dbReference type="EMBL" id="GAA1530633.1"/>
    </source>
</evidence>
<reference evidence="3 4" key="1">
    <citation type="journal article" date="2019" name="Int. J. Syst. Evol. Microbiol.">
        <title>The Global Catalogue of Microorganisms (GCM) 10K type strain sequencing project: providing services to taxonomists for standard genome sequencing and annotation.</title>
        <authorList>
            <consortium name="The Broad Institute Genomics Platform"/>
            <consortium name="The Broad Institute Genome Sequencing Center for Infectious Disease"/>
            <person name="Wu L."/>
            <person name="Ma J."/>
        </authorList>
    </citation>
    <scope>NUCLEOTIDE SEQUENCE [LARGE SCALE GENOMIC DNA]</scope>
    <source>
        <strain evidence="3 4">JCM 15933</strain>
    </source>
</reference>
<organism evidence="3 4">
    <name type="scientific">Dactylosporangium maewongense</name>
    <dbReference type="NCBI Taxonomy" id="634393"/>
    <lineage>
        <taxon>Bacteria</taxon>
        <taxon>Bacillati</taxon>
        <taxon>Actinomycetota</taxon>
        <taxon>Actinomycetes</taxon>
        <taxon>Micromonosporales</taxon>
        <taxon>Micromonosporaceae</taxon>
        <taxon>Dactylosporangium</taxon>
    </lineage>
</organism>
<protein>
    <submittedName>
        <fullName evidence="3">Uncharacterized protein</fullName>
    </submittedName>
</protein>
<dbReference type="EMBL" id="BAAAQD010000011">
    <property type="protein sequence ID" value="GAA1530633.1"/>
    <property type="molecule type" value="Genomic_DNA"/>
</dbReference>
<keyword evidence="4" id="KW-1185">Reference proteome</keyword>
<feature type="transmembrane region" description="Helical" evidence="2">
    <location>
        <begin position="12"/>
        <end position="36"/>
    </location>
</feature>
<keyword evidence="2" id="KW-0812">Transmembrane</keyword>
<comment type="caution">
    <text evidence="3">The sequence shown here is derived from an EMBL/GenBank/DDBJ whole genome shotgun (WGS) entry which is preliminary data.</text>
</comment>
<feature type="compositionally biased region" description="Basic and acidic residues" evidence="1">
    <location>
        <begin position="88"/>
        <end position="98"/>
    </location>
</feature>